<dbReference type="GO" id="GO:0006508">
    <property type="term" value="P:proteolysis"/>
    <property type="evidence" value="ECO:0007669"/>
    <property type="project" value="UniProtKB-KW"/>
</dbReference>
<evidence type="ECO:0000256" key="2">
    <source>
        <dbReference type="ARBA" id="ARBA00022801"/>
    </source>
</evidence>
<evidence type="ECO:0000256" key="3">
    <source>
        <dbReference type="ARBA" id="ARBA00022825"/>
    </source>
</evidence>
<protein>
    <submittedName>
        <fullName evidence="11">Hepsin</fullName>
    </submittedName>
</protein>
<dbReference type="PROSITE" id="PS50287">
    <property type="entry name" value="SRCR_2"/>
    <property type="match status" value="1"/>
</dbReference>
<evidence type="ECO:0000259" key="10">
    <source>
        <dbReference type="PROSITE" id="PS50287"/>
    </source>
</evidence>
<reference evidence="11" key="2">
    <citation type="submission" date="2025-09" db="UniProtKB">
        <authorList>
            <consortium name="Ensembl"/>
        </authorList>
    </citation>
    <scope>IDENTIFICATION</scope>
</reference>
<dbReference type="RefSeq" id="XP_019748571.1">
    <property type="nucleotide sequence ID" value="XM_019893012.1"/>
</dbReference>
<dbReference type="PROSITE" id="PS00134">
    <property type="entry name" value="TRYPSIN_HIS"/>
    <property type="match status" value="1"/>
</dbReference>
<comment type="caution">
    <text evidence="6">Lacks conserved residue(s) required for the propagation of feature annotation.</text>
</comment>
<dbReference type="Gene3D" id="3.10.250.10">
    <property type="entry name" value="SRCR-like domain"/>
    <property type="match status" value="1"/>
</dbReference>
<dbReference type="OrthoDB" id="9425590at2759"/>
<dbReference type="SUPFAM" id="SSF56487">
    <property type="entry name" value="SRCR-like"/>
    <property type="match status" value="1"/>
</dbReference>
<evidence type="ECO:0000256" key="4">
    <source>
        <dbReference type="ARBA" id="ARBA00023157"/>
    </source>
</evidence>
<dbReference type="InterPro" id="IPR015352">
    <property type="entry name" value="Hepsin-SRCR_dom"/>
</dbReference>
<dbReference type="InterPro" id="IPR009003">
    <property type="entry name" value="Peptidase_S1_PA"/>
</dbReference>
<keyword evidence="5" id="KW-0325">Glycoprotein</keyword>
<keyword evidence="8" id="KW-1133">Transmembrane helix</keyword>
<dbReference type="InterPro" id="IPR001254">
    <property type="entry name" value="Trypsin_dom"/>
</dbReference>
<dbReference type="RefSeq" id="XP_019748572.1">
    <property type="nucleotide sequence ID" value="XM_019893013.1"/>
</dbReference>
<dbReference type="PANTHER" id="PTHR24252:SF27">
    <property type="entry name" value="TRANSMEMBRANE PROTEASE SERINE 3-LIKE"/>
    <property type="match status" value="1"/>
</dbReference>
<dbReference type="InterPro" id="IPR001190">
    <property type="entry name" value="SRCR"/>
</dbReference>
<keyword evidence="2 7" id="KW-0378">Hydrolase</keyword>
<evidence type="ECO:0000256" key="1">
    <source>
        <dbReference type="ARBA" id="ARBA00022670"/>
    </source>
</evidence>
<proteinExistence type="predicted"/>
<dbReference type="Proteomes" id="UP000264820">
    <property type="component" value="Unplaced"/>
</dbReference>
<dbReference type="Ensembl" id="ENSHCOT00000001584.1">
    <property type="protein sequence ID" value="ENSHCOP00000007686.1"/>
    <property type="gene ID" value="ENSHCOG00000009755.1"/>
</dbReference>
<dbReference type="InterPro" id="IPR001314">
    <property type="entry name" value="Peptidase_S1A"/>
</dbReference>
<keyword evidence="8" id="KW-0472">Membrane</keyword>
<dbReference type="FunFam" id="2.40.10.10:FF:000003">
    <property type="entry name" value="Transmembrane serine protease 3"/>
    <property type="match status" value="1"/>
</dbReference>
<dbReference type="InterPro" id="IPR036772">
    <property type="entry name" value="SRCR-like_dom_sf"/>
</dbReference>
<name>A0A3Q2Y447_HIPCM</name>
<dbReference type="InterPro" id="IPR018114">
    <property type="entry name" value="TRYPSIN_HIS"/>
</dbReference>
<dbReference type="KEGG" id="hcq:109529638"/>
<dbReference type="GO" id="GO:0070008">
    <property type="term" value="F:serine-type exopeptidase activity"/>
    <property type="evidence" value="ECO:0007669"/>
    <property type="project" value="InterPro"/>
</dbReference>
<feature type="domain" description="Peptidase S1" evidence="9">
    <location>
        <begin position="170"/>
        <end position="412"/>
    </location>
</feature>
<dbReference type="SUPFAM" id="SSF50494">
    <property type="entry name" value="Trypsin-like serine proteases"/>
    <property type="match status" value="1"/>
</dbReference>
<dbReference type="PROSITE" id="PS50240">
    <property type="entry name" value="TRYPSIN_DOM"/>
    <property type="match status" value="1"/>
</dbReference>
<dbReference type="AlphaFoldDB" id="A0A3Q2Y447"/>
<keyword evidence="1 7" id="KW-0645">Protease</keyword>
<evidence type="ECO:0000313" key="12">
    <source>
        <dbReference type="Proteomes" id="UP000264820"/>
    </source>
</evidence>
<dbReference type="GeneTree" id="ENSGT00940000159697"/>
<dbReference type="Pfam" id="PF00089">
    <property type="entry name" value="Trypsin"/>
    <property type="match status" value="1"/>
</dbReference>
<dbReference type="PROSITE" id="PS00135">
    <property type="entry name" value="TRYPSIN_SER"/>
    <property type="match status" value="1"/>
</dbReference>
<dbReference type="GO" id="GO:0072378">
    <property type="term" value="P:blood coagulation, fibrin clot formation"/>
    <property type="evidence" value="ECO:0007669"/>
    <property type="project" value="Ensembl"/>
</dbReference>
<dbReference type="InterPro" id="IPR033116">
    <property type="entry name" value="TRYPSIN_SER"/>
</dbReference>
<evidence type="ECO:0000256" key="5">
    <source>
        <dbReference type="ARBA" id="ARBA00023180"/>
    </source>
</evidence>
<evidence type="ECO:0000256" key="6">
    <source>
        <dbReference type="PROSITE-ProRule" id="PRU00196"/>
    </source>
</evidence>
<keyword evidence="8" id="KW-0812">Transmembrane</keyword>
<keyword evidence="12" id="KW-1185">Reference proteome</keyword>
<organism evidence="11 12">
    <name type="scientific">Hippocampus comes</name>
    <name type="common">Tiger tail seahorse</name>
    <dbReference type="NCBI Taxonomy" id="109280"/>
    <lineage>
        <taxon>Eukaryota</taxon>
        <taxon>Metazoa</taxon>
        <taxon>Chordata</taxon>
        <taxon>Craniata</taxon>
        <taxon>Vertebrata</taxon>
        <taxon>Euteleostomi</taxon>
        <taxon>Actinopterygii</taxon>
        <taxon>Neopterygii</taxon>
        <taxon>Teleostei</taxon>
        <taxon>Neoteleostei</taxon>
        <taxon>Acanthomorphata</taxon>
        <taxon>Syngnathiaria</taxon>
        <taxon>Syngnathiformes</taxon>
        <taxon>Syngnathoidei</taxon>
        <taxon>Syngnathidae</taxon>
        <taxon>Hippocampus</taxon>
    </lineage>
</organism>
<dbReference type="InterPro" id="IPR043504">
    <property type="entry name" value="Peptidase_S1_PA_chymotrypsin"/>
</dbReference>
<dbReference type="Pfam" id="PF09272">
    <property type="entry name" value="Hepsin-SRCR"/>
    <property type="match status" value="1"/>
</dbReference>
<dbReference type="STRING" id="109280.ENSHCOP00000007686"/>
<dbReference type="Gene3D" id="2.40.10.10">
    <property type="entry name" value="Trypsin-like serine proteases"/>
    <property type="match status" value="2"/>
</dbReference>
<keyword evidence="3 7" id="KW-0720">Serine protease</keyword>
<dbReference type="CDD" id="cd00190">
    <property type="entry name" value="Tryp_SPc"/>
    <property type="match status" value="1"/>
</dbReference>
<dbReference type="GO" id="GO:0016020">
    <property type="term" value="C:membrane"/>
    <property type="evidence" value="ECO:0007669"/>
    <property type="project" value="InterPro"/>
</dbReference>
<evidence type="ECO:0000256" key="7">
    <source>
        <dbReference type="RuleBase" id="RU363034"/>
    </source>
</evidence>
<evidence type="ECO:0000256" key="8">
    <source>
        <dbReference type="SAM" id="Phobius"/>
    </source>
</evidence>
<dbReference type="CTD" id="3249"/>
<dbReference type="OMA" id="FNCEENT"/>
<dbReference type="PRINTS" id="PR00722">
    <property type="entry name" value="CHYMOTRYPSIN"/>
</dbReference>
<feature type="domain" description="SRCR" evidence="10">
    <location>
        <begin position="34"/>
        <end position="158"/>
    </location>
</feature>
<dbReference type="PANTHER" id="PTHR24252">
    <property type="entry name" value="ACROSIN-RELATED"/>
    <property type="match status" value="1"/>
</dbReference>
<accession>A0A3Q2Y447</accession>
<dbReference type="GO" id="GO:0004252">
    <property type="term" value="F:serine-type endopeptidase activity"/>
    <property type="evidence" value="ECO:0007669"/>
    <property type="project" value="InterPro"/>
</dbReference>
<dbReference type="GeneID" id="109529638"/>
<dbReference type="SMART" id="SM00020">
    <property type="entry name" value="Tryp_SPc"/>
    <property type="match status" value="1"/>
</dbReference>
<keyword evidence="4" id="KW-1015">Disulfide bond</keyword>
<evidence type="ECO:0000313" key="11">
    <source>
        <dbReference type="Ensembl" id="ENSHCOP00000007686.1"/>
    </source>
</evidence>
<feature type="transmembrane region" description="Helical" evidence="8">
    <location>
        <begin position="21"/>
        <end position="49"/>
    </location>
</feature>
<evidence type="ECO:0000259" key="9">
    <source>
        <dbReference type="PROSITE" id="PS50240"/>
    </source>
</evidence>
<sequence>MYAEKIVKEGKMVNRGISLTCVLTPCRLMGVCVMLMTLGAIGAAIWVIVTYCTVEEDTGHYDVQVNSADQHLRIFDSTQKRWRQVCSSSANELLARVSCEEVGFVSVVNYSITSVQDVGSDGGFFCVRTEELSFGKKIKDALFLCDCESKQVLTLLCQDCGRRSFAADRIVGGMEARQGMWPWQVSLQYNGVHQCGGSIISDRWIVSAAHCFPKRNGFISHWRVLMGSIYNKPANANVAEVKTIVYHGNYLPFVVNSIDDHSSDIAVLALAKPITFNEYIQPICLPAYGQRIRDGQIGTVIGWGSLGDSGDETDVLHEVNVPVISDAMCNAPDYYYNQITGSMFCAGFEKGGVDACQGDSGGPFMADDRLSKTSRYRLLGVVSWGIECATAKKPGVYTTVSRFLPWISTAMRNYNNSPGIHKMARA</sequence>
<reference evidence="11" key="1">
    <citation type="submission" date="2025-08" db="UniProtKB">
        <authorList>
            <consortium name="Ensembl"/>
        </authorList>
    </citation>
    <scope>IDENTIFICATION</scope>
</reference>